<organism evidence="1 2">
    <name type="scientific">Listeria floridensis FSL S10-1187</name>
    <dbReference type="NCBI Taxonomy" id="1265817"/>
    <lineage>
        <taxon>Bacteria</taxon>
        <taxon>Bacillati</taxon>
        <taxon>Bacillota</taxon>
        <taxon>Bacilli</taxon>
        <taxon>Bacillales</taxon>
        <taxon>Listeriaceae</taxon>
        <taxon>Listeria</taxon>
    </lineage>
</organism>
<dbReference type="InterPro" id="IPR031682">
    <property type="entry name" value="EsaE"/>
</dbReference>
<comment type="caution">
    <text evidence="1">The sequence shown here is derived from an EMBL/GenBank/DDBJ whole genome shotgun (WGS) entry which is preliminary data.</text>
</comment>
<evidence type="ECO:0000313" key="2">
    <source>
        <dbReference type="Proteomes" id="UP000019249"/>
    </source>
</evidence>
<sequence>MTSDTFKTEELFLLISAFGGETVFGLPGRTLFELEGNFEEAHKNLMAKNILNESGQITDGGALVVEALEVYQKCQNYIRLNQFLFGFSETNPENAYILIEIEENKAYRFEVLDKVFVLALLRNHFPLLRREISEEETTFLTKKLTFDERKRAAEAVPDERFLSMEFFRTKEIPREESNPKFYQQFFVFVWHERLIAVDVEQNEYYEASGYWLLGKLYEEMKFPEKEVL</sequence>
<keyword evidence="2" id="KW-1185">Reference proteome</keyword>
<dbReference type="RefSeq" id="WP_036095931.1">
    <property type="nucleotide sequence ID" value="NZ_AODF01000001.1"/>
</dbReference>
<dbReference type="EMBL" id="AODF01000001">
    <property type="protein sequence ID" value="EUJ33938.1"/>
    <property type="molecule type" value="Genomic_DNA"/>
</dbReference>
<dbReference type="Pfam" id="PF16887">
    <property type="entry name" value="DUF5081"/>
    <property type="match status" value="1"/>
</dbReference>
<evidence type="ECO:0008006" key="3">
    <source>
        <dbReference type="Google" id="ProtNLM"/>
    </source>
</evidence>
<reference evidence="1 2" key="1">
    <citation type="journal article" date="2014" name="Int. J. Syst. Evol. Microbiol.">
        <title>Listeria floridensis sp. nov., Listeria aquatica sp. nov., Listeria cornellensis sp. nov., Listeria riparia sp. nov. and Listeria grandensis sp. nov., from agricultural and natural environments.</title>
        <authorList>
            <person name="den Bakker H.C."/>
            <person name="Warchocki S."/>
            <person name="Wright E.M."/>
            <person name="Allred A.F."/>
            <person name="Ahlstrom C."/>
            <person name="Manuel C.S."/>
            <person name="Stasiewicz M.J."/>
            <person name="Burrell A."/>
            <person name="Roof S."/>
            <person name="Strawn L."/>
            <person name="Fortes E.D."/>
            <person name="Nightingale K.K."/>
            <person name="Kephart D."/>
            <person name="Wiedmann M."/>
        </authorList>
    </citation>
    <scope>NUCLEOTIDE SEQUENCE [LARGE SCALE GENOMIC DNA]</scope>
    <source>
        <strain evidence="1 2">FSL S10-1187</strain>
    </source>
</reference>
<proteinExistence type="predicted"/>
<accession>A0ABN0RIY5</accession>
<evidence type="ECO:0000313" key="1">
    <source>
        <dbReference type="EMBL" id="EUJ33938.1"/>
    </source>
</evidence>
<dbReference type="Proteomes" id="UP000019249">
    <property type="component" value="Unassembled WGS sequence"/>
</dbReference>
<name>A0ABN0RIY5_9LIST</name>
<gene>
    <name evidence="1" type="ORF">MFLO_01930</name>
</gene>
<protein>
    <recommendedName>
        <fullName evidence="3">DUF5081 domain-containing protein</fullName>
    </recommendedName>
</protein>